<sequence length="56" mass="6637">ILCSQNVLEICRHLPNVILLEESKLLSHFDYITAIDIKTLIYDRVIEVFQKFNNEM</sequence>
<organism evidence="1 2">
    <name type="scientific">Trachymyrmex septentrionalis</name>
    <dbReference type="NCBI Taxonomy" id="34720"/>
    <lineage>
        <taxon>Eukaryota</taxon>
        <taxon>Metazoa</taxon>
        <taxon>Ecdysozoa</taxon>
        <taxon>Arthropoda</taxon>
        <taxon>Hexapoda</taxon>
        <taxon>Insecta</taxon>
        <taxon>Pterygota</taxon>
        <taxon>Neoptera</taxon>
        <taxon>Endopterygota</taxon>
        <taxon>Hymenoptera</taxon>
        <taxon>Apocrita</taxon>
        <taxon>Aculeata</taxon>
        <taxon>Formicoidea</taxon>
        <taxon>Formicidae</taxon>
        <taxon>Myrmicinae</taxon>
        <taxon>Trachymyrmex</taxon>
    </lineage>
</organism>
<protein>
    <submittedName>
        <fullName evidence="1">Uncharacterized protein</fullName>
    </submittedName>
</protein>
<accession>A0A151K3Q4</accession>
<dbReference type="STRING" id="34720.A0A151K3Q4"/>
<proteinExistence type="predicted"/>
<dbReference type="AlphaFoldDB" id="A0A151K3Q4"/>
<comment type="caution">
    <text evidence="1">The sequence shown here is derived from an EMBL/GenBank/DDBJ whole genome shotgun (WGS) entry which is preliminary data.</text>
</comment>
<evidence type="ECO:0000313" key="1">
    <source>
        <dbReference type="EMBL" id="KYN50631.1"/>
    </source>
</evidence>
<evidence type="ECO:0000313" key="2">
    <source>
        <dbReference type="Proteomes" id="UP000078541"/>
    </source>
</evidence>
<feature type="non-terminal residue" evidence="1">
    <location>
        <position position="1"/>
    </location>
</feature>
<keyword evidence="2" id="KW-1185">Reference proteome</keyword>
<dbReference type="EMBL" id="LKEZ01001449">
    <property type="protein sequence ID" value="KYN50631.1"/>
    <property type="molecule type" value="Genomic_DNA"/>
</dbReference>
<name>A0A151K3Q4_9HYME</name>
<gene>
    <name evidence="1" type="ORF">ALC56_00007</name>
</gene>
<reference evidence="1 2" key="1">
    <citation type="submission" date="2016-03" db="EMBL/GenBank/DDBJ databases">
        <title>Trachymyrmex septentrionalis WGS genome.</title>
        <authorList>
            <person name="Nygaard S."/>
            <person name="Hu H."/>
            <person name="Boomsma J."/>
            <person name="Zhang G."/>
        </authorList>
    </citation>
    <scope>NUCLEOTIDE SEQUENCE [LARGE SCALE GENOMIC DNA]</scope>
    <source>
        <strain evidence="1">Tsep2-gDNA-1</strain>
        <tissue evidence="1">Whole body</tissue>
    </source>
</reference>
<dbReference type="Proteomes" id="UP000078541">
    <property type="component" value="Unassembled WGS sequence"/>
</dbReference>